<organism evidence="1 2">
    <name type="scientific">Hamiltosporidium magnivora</name>
    <dbReference type="NCBI Taxonomy" id="148818"/>
    <lineage>
        <taxon>Eukaryota</taxon>
        <taxon>Fungi</taxon>
        <taxon>Fungi incertae sedis</taxon>
        <taxon>Microsporidia</taxon>
        <taxon>Dubosqiidae</taxon>
        <taxon>Hamiltosporidium</taxon>
    </lineage>
</organism>
<dbReference type="STRING" id="148818.A0A4Q9LCZ2"/>
<reference evidence="1 2" key="1">
    <citation type="submission" date="2017-12" db="EMBL/GenBank/DDBJ databases">
        <authorList>
            <person name="Pombert J.-F."/>
            <person name="Haag K.L."/>
            <person name="Ebert D."/>
        </authorList>
    </citation>
    <scope>NUCLEOTIDE SEQUENCE [LARGE SCALE GENOMIC DNA]</scope>
    <source>
        <strain evidence="1">BE-OM-2</strain>
    </source>
</reference>
<name>A0A4Q9LCZ2_9MICR</name>
<gene>
    <name evidence="1" type="ORF">CWI36_0574p0020</name>
</gene>
<proteinExistence type="predicted"/>
<dbReference type="EMBL" id="PITI01000574">
    <property type="protein sequence ID" value="TBU05809.1"/>
    <property type="molecule type" value="Genomic_DNA"/>
</dbReference>
<dbReference type="VEuPathDB" id="MicrosporidiaDB:CWI39_0130p0030"/>
<comment type="caution">
    <text evidence="1">The sequence shown here is derived from an EMBL/GenBank/DDBJ whole genome shotgun (WGS) entry which is preliminary data.</text>
</comment>
<dbReference type="Proteomes" id="UP000291404">
    <property type="component" value="Unassembled WGS sequence"/>
</dbReference>
<dbReference type="VEuPathDB" id="MicrosporidiaDB:CWI36_0574p0020"/>
<keyword evidence="2" id="KW-1185">Reference proteome</keyword>
<evidence type="ECO:0000313" key="2">
    <source>
        <dbReference type="Proteomes" id="UP000291404"/>
    </source>
</evidence>
<accession>A0A4Q9LCZ2</accession>
<dbReference type="SUPFAM" id="SSF46689">
    <property type="entry name" value="Homeodomain-like"/>
    <property type="match status" value="1"/>
</dbReference>
<dbReference type="AlphaFoldDB" id="A0A4Q9LCZ2"/>
<dbReference type="InterPro" id="IPR009057">
    <property type="entry name" value="Homeodomain-like_sf"/>
</dbReference>
<sequence>MYRINYQTVNSIVWRYLKTGLVFVEKRGDDKRSKLPLEIKESLQTYVDLKGTKTLHWLAECVQSTFNIDVSTSTIDRAIREFYYTLKRVSLVSERRNSPSKIEHRTNYTNSFCELEVADEDKNFVSLDEVEFEVVTRSSRGRNMRRKLAYLFVTAARSRNILKVEAMNKYGSIYHKIHQRDLNEEDFKFPIK</sequence>
<evidence type="ECO:0000313" key="1">
    <source>
        <dbReference type="EMBL" id="TBU05809.1"/>
    </source>
</evidence>
<protein>
    <submittedName>
        <fullName evidence="1">Uncharacterized protein</fullName>
    </submittedName>
</protein>